<dbReference type="AlphaFoldDB" id="A0A5G2QGV7"/>
<reference evidence="3" key="1">
    <citation type="submission" date="2009-11" db="EMBL/GenBank/DDBJ databases">
        <authorList>
            <consortium name="Porcine genome sequencing project"/>
        </authorList>
    </citation>
    <scope>NUCLEOTIDE SEQUENCE [LARGE SCALE GENOMIC DNA]</scope>
    <source>
        <strain evidence="3">Duroc</strain>
    </source>
</reference>
<dbReference type="Ensembl" id="ENSSSCT00000087148.2">
    <property type="protein sequence ID" value="ENSSSCP00000061242.1"/>
    <property type="gene ID" value="ENSSSCG00000042937.2"/>
</dbReference>
<keyword evidence="1" id="KW-1133">Transmembrane helix</keyword>
<evidence type="ECO:0000313" key="2">
    <source>
        <dbReference type="Ensembl" id="ENSSSCP00000061242.1"/>
    </source>
</evidence>
<sequence>MPSKSICITANGTISFFFMPKYYSMVYMYHTFFIHSSVTGHLSCFPILAIVNNAAMNIGVPVSFQISHFLKYMLWRGIAGLYGSYIFSFSRTFLIVFHSGCLSLHSHLQSMRVWVHFLSSPSGRGFLLSTQESKVCMCSVPVTQQHLFSTYVQEHSGT</sequence>
<accession>A0A5G2QGV7</accession>
<name>A0A5G2QGV7_PIG</name>
<dbReference type="GeneTree" id="ENSGT01000000214749"/>
<keyword evidence="1" id="KW-0812">Transmembrane</keyword>
<dbReference type="InParanoid" id="A0A5G2QGV7"/>
<evidence type="ECO:0000256" key="1">
    <source>
        <dbReference type="SAM" id="Phobius"/>
    </source>
</evidence>
<reference evidence="2" key="3">
    <citation type="submission" date="2025-08" db="UniProtKB">
        <authorList>
            <consortium name="Ensembl"/>
        </authorList>
    </citation>
    <scope>IDENTIFICATION</scope>
</reference>
<keyword evidence="1" id="KW-0472">Membrane</keyword>
<keyword evidence="3" id="KW-1185">Reference proteome</keyword>
<reference evidence="2" key="2">
    <citation type="journal article" date="2020" name="Gigascience">
        <title>An improved pig reference genome sequence to enable pig genetics and genomics research.</title>
        <authorList>
            <person name="Warr A."/>
            <person name="Affara N."/>
            <person name="Aken B."/>
            <person name="Beiki H."/>
            <person name="Bickhart D.M."/>
            <person name="Billis K."/>
            <person name="Chow W."/>
            <person name="Eory L."/>
            <person name="Finlayson H.A."/>
            <person name="Flicek P."/>
            <person name="Giron C.G."/>
            <person name="Griffin D.K."/>
            <person name="Hall R."/>
            <person name="Hannum G."/>
            <person name="Hourlier T."/>
            <person name="Howe K."/>
            <person name="Hume D.A."/>
            <person name="Izuogu O."/>
            <person name="Kim K."/>
            <person name="Koren S."/>
            <person name="Liu H."/>
            <person name="Manchanda N."/>
            <person name="Martin F.J."/>
            <person name="Nonneman D.J."/>
            <person name="O'Connor R.E."/>
            <person name="Phillippy A.M."/>
            <person name="Rohrer G.A."/>
            <person name="Rosen B.D."/>
            <person name="Rund L.A."/>
            <person name="Sargent C.A."/>
            <person name="Schook L.B."/>
            <person name="Schroeder S.G."/>
            <person name="Schwartz A.S."/>
            <person name="Skinner B.M."/>
            <person name="Talbot R."/>
            <person name="Tseng E."/>
            <person name="Tuggle C.K."/>
            <person name="Watson M."/>
            <person name="Smith T.P.L."/>
            <person name="Archibald A.L."/>
        </authorList>
    </citation>
    <scope>NUCLEOTIDE SEQUENCE [LARGE SCALE GENOMIC DNA]</scope>
    <source>
        <strain evidence="2">Duroc</strain>
    </source>
</reference>
<dbReference type="Bgee" id="ENSSSCG00000042937">
    <property type="expression patterns" value="Expressed in pituitary gland and 14 other cell types or tissues"/>
</dbReference>
<organism evidence="2 3">
    <name type="scientific">Sus scrofa</name>
    <name type="common">Pig</name>
    <dbReference type="NCBI Taxonomy" id="9823"/>
    <lineage>
        <taxon>Eukaryota</taxon>
        <taxon>Metazoa</taxon>
        <taxon>Chordata</taxon>
        <taxon>Craniata</taxon>
        <taxon>Vertebrata</taxon>
        <taxon>Euteleostomi</taxon>
        <taxon>Mammalia</taxon>
        <taxon>Eutheria</taxon>
        <taxon>Laurasiatheria</taxon>
        <taxon>Artiodactyla</taxon>
        <taxon>Suina</taxon>
        <taxon>Suidae</taxon>
        <taxon>Sus</taxon>
    </lineage>
</organism>
<feature type="transmembrane region" description="Helical" evidence="1">
    <location>
        <begin position="72"/>
        <end position="97"/>
    </location>
</feature>
<evidence type="ECO:0000313" key="3">
    <source>
        <dbReference type="Proteomes" id="UP000008227"/>
    </source>
</evidence>
<protein>
    <submittedName>
        <fullName evidence="2">Uncharacterized protein</fullName>
    </submittedName>
</protein>
<dbReference type="Proteomes" id="UP000008227">
    <property type="component" value="Chromosome 14"/>
</dbReference>
<reference evidence="2" key="4">
    <citation type="submission" date="2025-09" db="UniProtKB">
        <authorList>
            <consortium name="Ensembl"/>
        </authorList>
    </citation>
    <scope>IDENTIFICATION</scope>
</reference>
<proteinExistence type="predicted"/>